<sequence>MKVLVSDEVHVDYGQIFVESGEDDCDLHDAFAGQEGVGLCGGGQAGMLLLLTGLRIGGVDFTAELHDSRPEPDETWEEIVEVPFRPVSEETVLRQWNGKDRWELELEERDYRVRYSAIRMDDGRGKDVREDDEPPTDDRYLLQIWPAAPEPARLLKQTGRTAANWHAFATAPVG</sequence>
<accession>A0ABU4F3M3</accession>
<evidence type="ECO:0000313" key="1">
    <source>
        <dbReference type="EMBL" id="MDV7215201.1"/>
    </source>
</evidence>
<gene>
    <name evidence="1" type="ORF">R5A26_04475</name>
</gene>
<keyword evidence="2" id="KW-1185">Reference proteome</keyword>
<evidence type="ECO:0000313" key="2">
    <source>
        <dbReference type="Proteomes" id="UP001187346"/>
    </source>
</evidence>
<dbReference type="Proteomes" id="UP001187346">
    <property type="component" value="Unassembled WGS sequence"/>
</dbReference>
<reference evidence="1 2" key="1">
    <citation type="submission" date="2023-10" db="EMBL/GenBank/DDBJ databases">
        <title>Characterization of rhizosphere-enriched actinobacteria from wheat plants lab-grown on chernevaya soil.</title>
        <authorList>
            <person name="Tikhonova E.N."/>
            <person name="Konopkin A."/>
            <person name="Kravchenko I.K."/>
        </authorList>
    </citation>
    <scope>NUCLEOTIDE SEQUENCE [LARGE SCALE GENOMIC DNA]</scope>
    <source>
        <strain evidence="1 2">RR29</strain>
    </source>
</reference>
<dbReference type="RefSeq" id="WP_317770139.1">
    <property type="nucleotide sequence ID" value="NZ_JAWMAJ010000009.1"/>
</dbReference>
<comment type="caution">
    <text evidence="1">The sequence shown here is derived from an EMBL/GenBank/DDBJ whole genome shotgun (WGS) entry which is preliminary data.</text>
</comment>
<dbReference type="EMBL" id="JAWMAJ010000009">
    <property type="protein sequence ID" value="MDV7215201.1"/>
    <property type="molecule type" value="Genomic_DNA"/>
</dbReference>
<proteinExistence type="predicted"/>
<protein>
    <submittedName>
        <fullName evidence="1">Uncharacterized protein</fullName>
    </submittedName>
</protein>
<name>A0ABU4F3M3_9ACTN</name>
<organism evidence="1 2">
    <name type="scientific">Streptomyces prunicolor</name>
    <dbReference type="NCBI Taxonomy" id="67348"/>
    <lineage>
        <taxon>Bacteria</taxon>
        <taxon>Bacillati</taxon>
        <taxon>Actinomycetota</taxon>
        <taxon>Actinomycetes</taxon>
        <taxon>Kitasatosporales</taxon>
        <taxon>Streptomycetaceae</taxon>
        <taxon>Streptomyces</taxon>
    </lineage>
</organism>